<evidence type="ECO:0000256" key="4">
    <source>
        <dbReference type="ARBA" id="ARBA00022729"/>
    </source>
</evidence>
<comment type="caution">
    <text evidence="15">The sequence shown here is derived from an EMBL/GenBank/DDBJ whole genome shotgun (WGS) entry which is preliminary data.</text>
</comment>
<evidence type="ECO:0000313" key="15">
    <source>
        <dbReference type="EMBL" id="KIH94847.1"/>
    </source>
</evidence>
<evidence type="ECO:0000256" key="2">
    <source>
        <dbReference type="ARBA" id="ARBA00005336"/>
    </source>
</evidence>
<keyword evidence="6" id="KW-0325">Glycoprotein</keyword>
<dbReference type="VEuPathDB" id="FungiDB:SPBR_03614"/>
<dbReference type="Proteomes" id="UP000031575">
    <property type="component" value="Unassembled WGS sequence"/>
</dbReference>
<dbReference type="Pfam" id="PF00933">
    <property type="entry name" value="Glyco_hydro_3"/>
    <property type="match status" value="1"/>
</dbReference>
<protein>
    <recommendedName>
        <fullName evidence="11">xylan 1,4-beta-xylosidase</fullName>
        <ecNumber evidence="11">3.2.1.37</ecNumber>
    </recommendedName>
</protein>
<reference evidence="15 16" key="1">
    <citation type="journal article" date="2014" name="BMC Genomics">
        <title>Comparative genomics of the major fungal agents of human and animal Sporotrichosis: Sporothrix schenckii and Sporothrix brasiliensis.</title>
        <authorList>
            <person name="Teixeira M.M."/>
            <person name="de Almeida L.G."/>
            <person name="Kubitschek-Barreira P."/>
            <person name="Alves F.L."/>
            <person name="Kioshima E.S."/>
            <person name="Abadio A.K."/>
            <person name="Fernandes L."/>
            <person name="Derengowski L.S."/>
            <person name="Ferreira K.S."/>
            <person name="Souza R.C."/>
            <person name="Ruiz J.C."/>
            <person name="de Andrade N.C."/>
            <person name="Paes H.C."/>
            <person name="Nicola A.M."/>
            <person name="Albuquerque P."/>
            <person name="Gerber A.L."/>
            <person name="Martins V.P."/>
            <person name="Peconick L.D."/>
            <person name="Neto A.V."/>
            <person name="Chaucanez C.B."/>
            <person name="Silva P.A."/>
            <person name="Cunha O.L."/>
            <person name="de Oliveira F.F."/>
            <person name="dos Santos T.C."/>
            <person name="Barros A.L."/>
            <person name="Soares M.A."/>
            <person name="de Oliveira L.M."/>
            <person name="Marini M.M."/>
            <person name="Villalobos-Duno H."/>
            <person name="Cunha M.M."/>
            <person name="de Hoog S."/>
            <person name="da Silveira J.F."/>
            <person name="Henrissat B."/>
            <person name="Nino-Vega G.A."/>
            <person name="Cisalpino P.S."/>
            <person name="Mora-Montes H.M."/>
            <person name="Almeida S.R."/>
            <person name="Stajich J.E."/>
            <person name="Lopes-Bezerra L.M."/>
            <person name="Vasconcelos A.T."/>
            <person name="Felipe M.S."/>
        </authorList>
    </citation>
    <scope>NUCLEOTIDE SEQUENCE [LARGE SCALE GENOMIC DNA]</scope>
    <source>
        <strain evidence="15 16">5110</strain>
    </source>
</reference>
<dbReference type="InterPro" id="IPR036962">
    <property type="entry name" value="Glyco_hydro_3_N_sf"/>
</dbReference>
<dbReference type="InterPro" id="IPR001764">
    <property type="entry name" value="Glyco_hydro_3_N"/>
</dbReference>
<dbReference type="GO" id="GO:0046556">
    <property type="term" value="F:alpha-L-arabinofuranosidase activity"/>
    <property type="evidence" value="ECO:0007669"/>
    <property type="project" value="TreeGrafter"/>
</dbReference>
<gene>
    <name evidence="15" type="ORF">SPBR_03614</name>
</gene>
<keyword evidence="3" id="KW-0858">Xylan degradation</keyword>
<dbReference type="InterPro" id="IPR044993">
    <property type="entry name" value="BXL"/>
</dbReference>
<dbReference type="EC" id="3.2.1.37" evidence="11"/>
<comment type="similarity">
    <text evidence="2">Belongs to the glycosyl hydrolase 3 family.</text>
</comment>
<evidence type="ECO:0000313" key="16">
    <source>
        <dbReference type="Proteomes" id="UP000031575"/>
    </source>
</evidence>
<feature type="chain" id="PRO_5002167634" description="xylan 1,4-beta-xylosidase" evidence="13">
    <location>
        <begin position="19"/>
        <end position="828"/>
    </location>
</feature>
<dbReference type="SMART" id="SM01217">
    <property type="entry name" value="Fn3_like"/>
    <property type="match status" value="1"/>
</dbReference>
<feature type="domain" description="Fibronectin type III-like" evidence="14">
    <location>
        <begin position="736"/>
        <end position="806"/>
    </location>
</feature>
<dbReference type="InterPro" id="IPR026891">
    <property type="entry name" value="Fn3-like"/>
</dbReference>
<evidence type="ECO:0000256" key="6">
    <source>
        <dbReference type="ARBA" id="ARBA00023180"/>
    </source>
</evidence>
<dbReference type="GO" id="GO:0045493">
    <property type="term" value="P:xylan catabolic process"/>
    <property type="evidence" value="ECO:0007669"/>
    <property type="project" value="UniProtKB-UniPathway"/>
</dbReference>
<feature type="signal peptide" evidence="13">
    <location>
        <begin position="1"/>
        <end position="18"/>
    </location>
</feature>
<dbReference type="InterPro" id="IPR017853">
    <property type="entry name" value="GH"/>
</dbReference>
<keyword evidence="8" id="KW-0326">Glycosidase</keyword>
<dbReference type="AlphaFoldDB" id="A0A0C2JD32"/>
<dbReference type="GeneID" id="63676825"/>
<dbReference type="Pfam" id="PF01915">
    <property type="entry name" value="Glyco_hydro_3_C"/>
    <property type="match status" value="1"/>
</dbReference>
<evidence type="ECO:0000256" key="10">
    <source>
        <dbReference type="ARBA" id="ARBA00024574"/>
    </source>
</evidence>
<dbReference type="InterPro" id="IPR002772">
    <property type="entry name" value="Glyco_hydro_3_C"/>
</dbReference>
<keyword evidence="7" id="KW-0119">Carbohydrate metabolism</keyword>
<organism evidence="15 16">
    <name type="scientific">Sporothrix brasiliensis 5110</name>
    <dbReference type="NCBI Taxonomy" id="1398154"/>
    <lineage>
        <taxon>Eukaryota</taxon>
        <taxon>Fungi</taxon>
        <taxon>Dikarya</taxon>
        <taxon>Ascomycota</taxon>
        <taxon>Pezizomycotina</taxon>
        <taxon>Sordariomycetes</taxon>
        <taxon>Sordariomycetidae</taxon>
        <taxon>Ophiostomatales</taxon>
        <taxon>Ophiostomataceae</taxon>
        <taxon>Sporothrix</taxon>
    </lineage>
</organism>
<evidence type="ECO:0000256" key="13">
    <source>
        <dbReference type="SAM" id="SignalP"/>
    </source>
</evidence>
<dbReference type="SUPFAM" id="SSF52279">
    <property type="entry name" value="Beta-D-glucan exohydrolase, C-terminal domain"/>
    <property type="match status" value="1"/>
</dbReference>
<keyword evidence="5" id="KW-0378">Hydrolase</keyword>
<feature type="region of interest" description="Disordered" evidence="12">
    <location>
        <begin position="194"/>
        <end position="215"/>
    </location>
</feature>
<dbReference type="InterPro" id="IPR036881">
    <property type="entry name" value="Glyco_hydro_3_C_sf"/>
</dbReference>
<dbReference type="OrthoDB" id="47059at2759"/>
<dbReference type="Gene3D" id="3.20.20.300">
    <property type="entry name" value="Glycoside hydrolase, family 3, N-terminal domain"/>
    <property type="match status" value="1"/>
</dbReference>
<keyword evidence="4 13" id="KW-0732">Signal</keyword>
<dbReference type="UniPathway" id="UPA00114"/>
<evidence type="ECO:0000256" key="9">
    <source>
        <dbReference type="ARBA" id="ARBA00023326"/>
    </source>
</evidence>
<dbReference type="Pfam" id="PF14310">
    <property type="entry name" value="Fn3-like"/>
    <property type="match status" value="1"/>
</dbReference>
<evidence type="ECO:0000256" key="7">
    <source>
        <dbReference type="ARBA" id="ARBA00023277"/>
    </source>
</evidence>
<evidence type="ECO:0000256" key="8">
    <source>
        <dbReference type="ARBA" id="ARBA00023295"/>
    </source>
</evidence>
<dbReference type="InterPro" id="IPR013783">
    <property type="entry name" value="Ig-like_fold"/>
</dbReference>
<comment type="catalytic activity">
    <reaction evidence="10">
        <text>Hydrolysis of (1-&gt;4)-beta-D-xylans, to remove successive D-xylose residues from the non-reducing termini.</text>
        <dbReference type="EC" id="3.2.1.37"/>
    </reaction>
</comment>
<dbReference type="Gene3D" id="3.40.50.1700">
    <property type="entry name" value="Glycoside hydrolase family 3 C-terminal domain"/>
    <property type="match status" value="1"/>
</dbReference>
<dbReference type="GO" id="GO:0009044">
    <property type="term" value="F:xylan 1,4-beta-xylosidase activity"/>
    <property type="evidence" value="ECO:0007669"/>
    <property type="project" value="UniProtKB-EC"/>
</dbReference>
<dbReference type="GO" id="GO:0031222">
    <property type="term" value="P:arabinan catabolic process"/>
    <property type="evidence" value="ECO:0007669"/>
    <property type="project" value="TreeGrafter"/>
</dbReference>
<evidence type="ECO:0000256" key="3">
    <source>
        <dbReference type="ARBA" id="ARBA00022651"/>
    </source>
</evidence>
<evidence type="ECO:0000256" key="12">
    <source>
        <dbReference type="SAM" id="MobiDB-lite"/>
    </source>
</evidence>
<sequence length="828" mass="87635">MPSLTALLLAGVASPAAALYTFPDCANGPLSNNTVCNPKAAPAARAAALVKAMTVDEKLDNLLDASPGAPRIGLPAYEWWSEALHGVAGSPGVKFNIGTNSSDFSHATSFAGPITLSAAFDDDLVERVATVVSTEARAFGNAGRSGLDFWTPNINPYKDPRWGRGSETPGEDPFRIKGYVRALLRGLEGPYVGGGNGSANAHPSGPGNHGHGGNSTRSNIRKIIATCKHYAAYDLERWNGTERYGFNAIVSLQDLSEYYLPAFQQCARDSRVGSIMCSYNAVNGTPACANTYLMTDILREHWGWTEDNNYVTSDCNAVRDFDHQHAYDKNGAEAAAAAYGAGTDTVCETWSATGTDARGAYNQSLLSEAVLDRALSRLYEGLVRVGYFDPADASPYRALGWKDVDTPAARALARQSAVDGLVLKKNDGLLPLAVNTNKTVALIGHWADQTHTMLGGYSGIPPFYHSPADAAAARNWSTVVFGRANGAPVSDLWHGAPDSWTRPALAAAAKADIVLYFGGTDQSIAAEEKDRVDITLPGVQLNLVNALAALGKPLVVVQLGDQTDDTPLLTNSNVSAVVWAGYPGQDGGNAVLDVLTGVKAPAGRLPVTQYPANYTDAVPMTDMRLRPAADDGTPHSSNPGRTYRWYDKAVLAFGHGLHYTTFAAKLTTLTPSAARARNATIPRPIAGNGTSAFRIADVVARCAQQGGKAAVRHKDLCHFANVAASVTNTGNTTSDFVALAFLSGEYGPAPFPRKTLAAYRRLRNVAPGKTTTTALSLSLGNLARTDAAGNLVLYPGKYTLLLDEPTQSTLAFELTGDAVTLDAFPQPK</sequence>
<proteinExistence type="inferred from homology"/>
<dbReference type="PANTHER" id="PTHR42721:SF3">
    <property type="entry name" value="BETA-D-XYLOSIDASE 5-RELATED"/>
    <property type="match status" value="1"/>
</dbReference>
<evidence type="ECO:0000259" key="14">
    <source>
        <dbReference type="SMART" id="SM01217"/>
    </source>
</evidence>
<accession>A0A0C2JD32</accession>
<keyword evidence="9" id="KW-0624">Polysaccharide degradation</keyword>
<dbReference type="PANTHER" id="PTHR42721">
    <property type="entry name" value="SUGAR HYDROLASE-RELATED"/>
    <property type="match status" value="1"/>
</dbReference>
<dbReference type="HOGENOM" id="CLU_004542_5_3_1"/>
<keyword evidence="16" id="KW-1185">Reference proteome</keyword>
<dbReference type="Gene3D" id="2.60.40.10">
    <property type="entry name" value="Immunoglobulins"/>
    <property type="match status" value="1"/>
</dbReference>
<dbReference type="RefSeq" id="XP_040622857.1">
    <property type="nucleotide sequence ID" value="XM_040761904.1"/>
</dbReference>
<evidence type="ECO:0000256" key="11">
    <source>
        <dbReference type="ARBA" id="ARBA00026107"/>
    </source>
</evidence>
<dbReference type="SUPFAM" id="SSF51445">
    <property type="entry name" value="(Trans)glycosidases"/>
    <property type="match status" value="1"/>
</dbReference>
<name>A0A0C2JD32_9PEZI</name>
<comment type="pathway">
    <text evidence="1">Glycan degradation; xylan degradation.</text>
</comment>
<dbReference type="EMBL" id="AWTV01000003">
    <property type="protein sequence ID" value="KIH94847.1"/>
    <property type="molecule type" value="Genomic_DNA"/>
</dbReference>
<evidence type="ECO:0000256" key="5">
    <source>
        <dbReference type="ARBA" id="ARBA00022801"/>
    </source>
</evidence>
<evidence type="ECO:0000256" key="1">
    <source>
        <dbReference type="ARBA" id="ARBA00004851"/>
    </source>
</evidence>